<gene>
    <name evidence="2" type="ORF">BLNAU_14345</name>
</gene>
<evidence type="ECO:0000256" key="1">
    <source>
        <dbReference type="SAM" id="MobiDB-lite"/>
    </source>
</evidence>
<evidence type="ECO:0000313" key="3">
    <source>
        <dbReference type="Proteomes" id="UP001281761"/>
    </source>
</evidence>
<accession>A0ABQ9XG77</accession>
<sequence>MSDLRKMCLFFDANDDVSINCGQLSPNTTPSLTTDKEAGGRVGINERSDNRVLAAFWRRGGKDDCSCAAERADRPGLRHSRLLCILFASSFSQLIVLQVDCVFQVLHSHLNVTMDNLGLRERWTTSEHGSEEVEVSSRLGRVVKMTRIGIVRRRAYQEQLTRCAERKEICGGVGREEPRSDSSPSIDGQDAGGAEIPL</sequence>
<keyword evidence="3" id="KW-1185">Reference proteome</keyword>
<organism evidence="2 3">
    <name type="scientific">Blattamonas nauphoetae</name>
    <dbReference type="NCBI Taxonomy" id="2049346"/>
    <lineage>
        <taxon>Eukaryota</taxon>
        <taxon>Metamonada</taxon>
        <taxon>Preaxostyla</taxon>
        <taxon>Oxymonadida</taxon>
        <taxon>Blattamonas</taxon>
    </lineage>
</organism>
<feature type="region of interest" description="Disordered" evidence="1">
    <location>
        <begin position="173"/>
        <end position="198"/>
    </location>
</feature>
<protein>
    <submittedName>
        <fullName evidence="2">Uncharacterized protein</fullName>
    </submittedName>
</protein>
<dbReference type="EMBL" id="JARBJD010000131">
    <property type="protein sequence ID" value="KAK2950674.1"/>
    <property type="molecule type" value="Genomic_DNA"/>
</dbReference>
<evidence type="ECO:0000313" key="2">
    <source>
        <dbReference type="EMBL" id="KAK2950674.1"/>
    </source>
</evidence>
<dbReference type="Proteomes" id="UP001281761">
    <property type="component" value="Unassembled WGS sequence"/>
</dbReference>
<comment type="caution">
    <text evidence="2">The sequence shown here is derived from an EMBL/GenBank/DDBJ whole genome shotgun (WGS) entry which is preliminary data.</text>
</comment>
<name>A0ABQ9XG77_9EUKA</name>
<proteinExistence type="predicted"/>
<reference evidence="2 3" key="1">
    <citation type="journal article" date="2022" name="bioRxiv">
        <title>Genomics of Preaxostyla Flagellates Illuminates Evolutionary Transitions and the Path Towards Mitochondrial Loss.</title>
        <authorList>
            <person name="Novak L.V.F."/>
            <person name="Treitli S.C."/>
            <person name="Pyrih J."/>
            <person name="Halakuc P."/>
            <person name="Pipaliya S.V."/>
            <person name="Vacek V."/>
            <person name="Brzon O."/>
            <person name="Soukal P."/>
            <person name="Eme L."/>
            <person name="Dacks J.B."/>
            <person name="Karnkowska A."/>
            <person name="Elias M."/>
            <person name="Hampl V."/>
        </authorList>
    </citation>
    <scope>NUCLEOTIDE SEQUENCE [LARGE SCALE GENOMIC DNA]</scope>
    <source>
        <strain evidence="2">NAU3</strain>
        <tissue evidence="2">Gut</tissue>
    </source>
</reference>